<dbReference type="NCBIfam" id="TIGR04342">
    <property type="entry name" value="EXLDI"/>
    <property type="match status" value="1"/>
</dbReference>
<accession>A0ABV9GNF3</accession>
<protein>
    <submittedName>
        <fullName evidence="1">EXLDI protein</fullName>
    </submittedName>
</protein>
<dbReference type="Proteomes" id="UP001596022">
    <property type="component" value="Unassembled WGS sequence"/>
</dbReference>
<comment type="caution">
    <text evidence="1">The sequence shown here is derived from an EMBL/GenBank/DDBJ whole genome shotgun (WGS) entry which is preliminary data.</text>
</comment>
<reference evidence="2" key="1">
    <citation type="journal article" date="2019" name="Int. J. Syst. Evol. Microbiol.">
        <title>The Global Catalogue of Microorganisms (GCM) 10K type strain sequencing project: providing services to taxonomists for standard genome sequencing and annotation.</title>
        <authorList>
            <consortium name="The Broad Institute Genomics Platform"/>
            <consortium name="The Broad Institute Genome Sequencing Center for Infectious Disease"/>
            <person name="Wu L."/>
            <person name="Ma J."/>
        </authorList>
    </citation>
    <scope>NUCLEOTIDE SEQUENCE [LARGE SCALE GENOMIC DNA]</scope>
    <source>
        <strain evidence="2">CGMCC 1.16306</strain>
    </source>
</reference>
<sequence>MPNKTIYVTEADLPVFNRAQELAGNNLSATIAEALRRFIEAEEAKDKGFEEITIKVGENGTYQKKRFIGKELARTQNLIDDHPKVAKVWIVYETAKHRYALYTKEMKDPTDSLMQAKISQKMMEQFGIDQEESFPFSLNTNKYQLDVFDAKEDLKPHIPDALYELLNETPLHDDFLDI</sequence>
<evidence type="ECO:0000313" key="1">
    <source>
        <dbReference type="EMBL" id="MFC4618816.1"/>
    </source>
</evidence>
<evidence type="ECO:0000313" key="2">
    <source>
        <dbReference type="Proteomes" id="UP001596022"/>
    </source>
</evidence>
<keyword evidence="2" id="KW-1185">Reference proteome</keyword>
<name>A0ABV9GNF3_9BACL</name>
<organism evidence="1 2">
    <name type="scientific">Camelliibacillus cellulosilyticus</name>
    <dbReference type="NCBI Taxonomy" id="2174486"/>
    <lineage>
        <taxon>Bacteria</taxon>
        <taxon>Bacillati</taxon>
        <taxon>Bacillota</taxon>
        <taxon>Bacilli</taxon>
        <taxon>Bacillales</taxon>
        <taxon>Sporolactobacillaceae</taxon>
        <taxon>Camelliibacillus</taxon>
    </lineage>
</organism>
<dbReference type="EMBL" id="JBHSFW010000003">
    <property type="protein sequence ID" value="MFC4618816.1"/>
    <property type="molecule type" value="Genomic_DNA"/>
</dbReference>
<dbReference type="RefSeq" id="WP_376845917.1">
    <property type="nucleotide sequence ID" value="NZ_JBHSFW010000003.1"/>
</dbReference>
<dbReference type="InterPro" id="IPR027580">
    <property type="entry name" value="EXLDI"/>
</dbReference>
<gene>
    <name evidence="1" type="ORF">ACFO4N_08705</name>
</gene>
<proteinExistence type="predicted"/>